<dbReference type="AlphaFoldDB" id="A0AA48L829"/>
<reference evidence="3" key="1">
    <citation type="journal article" date="2023" name="BMC Genomics">
        <title>Chromosome-level genome assemblies of Cutaneotrichosporon spp. (Trichosporonales, Basidiomycota) reveal imbalanced evolution between nucleotide sequences and chromosome synteny.</title>
        <authorList>
            <person name="Kobayashi Y."/>
            <person name="Kayamori A."/>
            <person name="Aoki K."/>
            <person name="Shiwa Y."/>
            <person name="Matsutani M."/>
            <person name="Fujita N."/>
            <person name="Sugita T."/>
            <person name="Iwasaki W."/>
            <person name="Tanaka N."/>
            <person name="Takashima M."/>
        </authorList>
    </citation>
    <scope>NUCLEOTIDE SEQUENCE</scope>
    <source>
        <strain evidence="3">HIS019</strain>
    </source>
</reference>
<name>A0AA48L829_9TREE</name>
<feature type="compositionally biased region" description="Low complexity" evidence="2">
    <location>
        <begin position="1"/>
        <end position="15"/>
    </location>
</feature>
<evidence type="ECO:0000256" key="1">
    <source>
        <dbReference type="SAM" id="Coils"/>
    </source>
</evidence>
<feature type="region of interest" description="Disordered" evidence="2">
    <location>
        <begin position="1"/>
        <end position="53"/>
    </location>
</feature>
<feature type="coiled-coil region" evidence="1">
    <location>
        <begin position="230"/>
        <end position="257"/>
    </location>
</feature>
<organism evidence="3 4">
    <name type="scientific">Cutaneotrichosporon cavernicola</name>
    <dbReference type="NCBI Taxonomy" id="279322"/>
    <lineage>
        <taxon>Eukaryota</taxon>
        <taxon>Fungi</taxon>
        <taxon>Dikarya</taxon>
        <taxon>Basidiomycota</taxon>
        <taxon>Agaricomycotina</taxon>
        <taxon>Tremellomycetes</taxon>
        <taxon>Trichosporonales</taxon>
        <taxon>Trichosporonaceae</taxon>
        <taxon>Cutaneotrichosporon</taxon>
    </lineage>
</organism>
<dbReference type="GeneID" id="85497557"/>
<dbReference type="EMBL" id="AP028217">
    <property type="protein sequence ID" value="BEI93687.1"/>
    <property type="molecule type" value="Genomic_DNA"/>
</dbReference>
<protein>
    <submittedName>
        <fullName evidence="3">Uncharacterized protein</fullName>
    </submittedName>
</protein>
<sequence>MPSPTSTAPSTPTARRSWKPTMPSILGKMRNSMGPRTSVECAWSPPDPQREAREDDNRLFARLKAGYPCEDVKHILTLAGKHHRELDAQVNFVASWVAMVSEWAGSITTYLPALTATQRPLVVQLRAQAETYLSLTQLLALEHAQTGGRLRVADALLHHARVWIELGRDRTHQRFEDFERASEGRGWRGSAERRGSQHHDDVAGNLDSIANFLSELTSVESRLPHLRMRLGEAVERLLEAQKELDEMVRSIEAAKSLIEGLVDGSAWTGAGTRVMADLTTAQTDAPCLAD</sequence>
<gene>
    <name evidence="3" type="ORF">CcaverHIS019_0601460</name>
</gene>
<dbReference type="Proteomes" id="UP001233271">
    <property type="component" value="Chromosome 6"/>
</dbReference>
<dbReference type="KEGG" id="ccac:CcaHIS019_0601460"/>
<accession>A0AA48L829</accession>
<evidence type="ECO:0000313" key="3">
    <source>
        <dbReference type="EMBL" id="BEI93687.1"/>
    </source>
</evidence>
<keyword evidence="4" id="KW-1185">Reference proteome</keyword>
<evidence type="ECO:0000313" key="4">
    <source>
        <dbReference type="Proteomes" id="UP001233271"/>
    </source>
</evidence>
<dbReference type="RefSeq" id="XP_060458952.1">
    <property type="nucleotide sequence ID" value="XM_060602572.1"/>
</dbReference>
<proteinExistence type="predicted"/>
<evidence type="ECO:0000256" key="2">
    <source>
        <dbReference type="SAM" id="MobiDB-lite"/>
    </source>
</evidence>
<keyword evidence="1" id="KW-0175">Coiled coil</keyword>